<evidence type="ECO:0000313" key="2">
    <source>
        <dbReference type="EMBL" id="GIQ79602.1"/>
    </source>
</evidence>
<organism evidence="2 3">
    <name type="scientific">Kipferlia bialata</name>
    <dbReference type="NCBI Taxonomy" id="797122"/>
    <lineage>
        <taxon>Eukaryota</taxon>
        <taxon>Metamonada</taxon>
        <taxon>Carpediemonas-like organisms</taxon>
        <taxon>Kipferlia</taxon>
    </lineage>
</organism>
<sequence length="2341" mass="253053">STCNQIQDVLIRRAKLLSVPDYLAFPFPTDNCLPDYTVSLCESALFTLQSALVSVALGSPLPDGVVYTINRVLALGDALPSEFPVSSDERRPAQADLEKAEAMAPREGQSVDYWLTHTLFTLMDGVVNGSLDHTDKASVLSAVPDTLIEMLWGKLAYNYPLDVREAASRTLGLLSTHTPHLNRVVSLHATFIQDMRKTDCRDYATYASSLTDLGLGLGDSPQTPATIKVLDAVLSLLPRVQRGVLRQELCRVLAKQFEAIIPPSVDAMTDGDPFWGRFFTLYETVDKWAKRAKHRVFCRRTQLVLARLGNRRFYTERLPKGVTRLRHLVLEGVVEPVVSATEVEERVPYLSMLADFFCSLSARVLDIAEEDIVGVFRDVVELILRRKTELKPRLIESEEQLLRRCIIGFAFVPGLIGRVVQQVQALLASKDINSKNSQNINSRVVLLNCLADIAVGTGQTQDTDRDGGARALGSATSTQLVQAAMQKSSLFLYAEIEPYLSYPPHQYAALICAALACFPLVLVPTEEQRPALFERIKSLCLSASDITVVNSAVTALMQFAQFDNCISEVLDVFHQLLCRIHAGGLHQLGVKMFSSLRVLLEGLVERPIEQGGSVWTQTFIDTRQRLEGICLAFAPCSNYFMASAAQEVIVKLGSPSLAELTPSHPPLASLIPPSLSISSGGEGEGDSPAAFVEYLLALCQGDTSRDHRLVMVAPVLAEAWAAIAPSWCLSSWELFGSPDESEAFAATSFPVPKHGCATTTEVLSPRAVVPSSDVSPALLINVAGLPVDESHPDFVTWLGYTRMLLGLIEHAGVDPMLEVLRQTYRMQRHPSEAVRAILRRELGLALSCRRGSVTFGSVWRGLGVYATERRLFGPAHADTVAMQLLLKGSQNKGVTLRYKQAKRKPLTTAAEREGDAYLRYDPCSLPLMESTLAAVVERVRTCPTITDALIREVLTHPVVCEAVQVVRHWVEEQGEAIPSNVKLFRGGAGLRLPGTMAVSATLVHSMVRIVTLTLNLRETVLRGPDMPMDGEGEEAREPEGEEREGERSGDLDEPSLSDSADLPPTRTPRTPPSRQRSQPDSPISPAPTRAVPNPLMADSPTPFSTDPMGGMSQEGVFNSVRLFVTSPDLCPSLWPLFKRLRITCDHLPKQPLISGDIAPNCWAECTLLTAVEALVYADCRGLSLSDAIVPFCLPFLKHGPHTLPGVTKVLSAALDNAGAARTQLLKAFCGTLLVSANRVPVQSVTYAAYPCHTHTLDEEQDVRPVVIMMSLPCHPAPEPVVSKDTTTPLLLALAHIDAIFGFLVDAPDAGQVLLEGVDRSVAESVDMSNEDKLSAVYGSLDQLGMVLAVALVLLMDTDPHIRQHTTDALSCFLAQAGLDEDEANDDSEPLTVSAALAQPLSVLRTAAPYLPIQTPTEYVHALQVSTEVARSIGMVCPPLCVPIVRGVVSCLPMLAAPARVSAIRICAEVVSAFRPLVSSADPRESGLGHPTIGLCRLGFAPSPSLTTELIDILLVLTRLCVQTSPECDETHPSKYSLGQYGWVLQTLWADALVGESALDRGSTHGGAGAEGVSRRLLRRLHWIVATCHDAPTSYVARAVAEISARPDASLVSYLVDKLRDAPWEASLSPASMLLPPLSVPKCTDAEEAAYMLLTNLAHTNGGDYGPCFPAVLLNGVVFHRYKLLPQLVGNFLFAVLNKAQGEGSLGADRGDLAKYIAHQVVYDAVVRQTQAAATTSDLPTRPSKLSVFSTQSALRRRAPFPPPPGRDFMTLPAAPLHHHLSEQYAPGGPWRRTGNTYNVAQTARSRPAHRGSAFSNVLDMDLSLVTPLLSLVSPGVLNSMTAQALLWASQGSPGSGSGIIARLHCLAVYLAVVTTHPRVEPVLPNMHTPPLWHSRMLALVLTRSIRDVRHTHSGRALGNAETCRACVKATADALVLYSRHAGLAARLGTASGAAGVESVGVLASVLLGGPSASLVATGVEMLTQCLSALSKVDADRPSPSPDKSTDLQWSVVKAFLYGSRGYLPPDHDPQTEGQGLVPGEAEVLLLLNAATLEKAVPMKYRPQTEPFSLAFWRLLVHGTSRHGLAPFSVLVLCYIAYLAFECVDLHSQGEDASFLVSTMEEFNPDIATCFVAYLNDRASTQATQDFLDDFYSRLAPAFSLSLGVDTCSRVLLSFCVRTAAQIPCMGGQALGLAKRLCSVTPSAPLPVSIVPPDMGASLQMLCCSTDQGVSSTAHVVVQLLSAACEHPLEMDILAMLPVERGAAQGSDLEGYLRRETVRRSVLIPLLSSCRACLCPLFTRYADPAAASHRAWLCFFSRMTRDVMGETDIDTVETTALSLAKA</sequence>
<dbReference type="SUPFAM" id="SSF48371">
    <property type="entry name" value="ARM repeat"/>
    <property type="match status" value="1"/>
</dbReference>
<feature type="compositionally biased region" description="Low complexity" evidence="1">
    <location>
        <begin position="1072"/>
        <end position="1083"/>
    </location>
</feature>
<comment type="caution">
    <text evidence="2">The sequence shown here is derived from an EMBL/GenBank/DDBJ whole genome shotgun (WGS) entry which is preliminary data.</text>
</comment>
<dbReference type="Proteomes" id="UP000265618">
    <property type="component" value="Unassembled WGS sequence"/>
</dbReference>
<gene>
    <name evidence="2" type="ORF">KIPB_000268</name>
</gene>
<name>A0A9K3GED2_9EUKA</name>
<protein>
    <submittedName>
        <fullName evidence="2">Uncharacterized protein</fullName>
    </submittedName>
</protein>
<evidence type="ECO:0000313" key="3">
    <source>
        <dbReference type="Proteomes" id="UP000265618"/>
    </source>
</evidence>
<feature type="region of interest" description="Disordered" evidence="1">
    <location>
        <begin position="1021"/>
        <end position="1110"/>
    </location>
</feature>
<dbReference type="InterPro" id="IPR016024">
    <property type="entry name" value="ARM-type_fold"/>
</dbReference>
<accession>A0A9K3GED2</accession>
<keyword evidence="3" id="KW-1185">Reference proteome</keyword>
<reference evidence="2 3" key="1">
    <citation type="journal article" date="2018" name="PLoS ONE">
        <title>The draft genome of Kipferlia bialata reveals reductive genome evolution in fornicate parasites.</title>
        <authorList>
            <person name="Tanifuji G."/>
            <person name="Takabayashi S."/>
            <person name="Kume K."/>
            <person name="Takagi M."/>
            <person name="Nakayama T."/>
            <person name="Kamikawa R."/>
            <person name="Inagaki Y."/>
            <person name="Hashimoto T."/>
        </authorList>
    </citation>
    <scope>NUCLEOTIDE SEQUENCE [LARGE SCALE GENOMIC DNA]</scope>
    <source>
        <strain evidence="2">NY0173</strain>
    </source>
</reference>
<feature type="non-terminal residue" evidence="2">
    <location>
        <position position="2341"/>
    </location>
</feature>
<evidence type="ECO:0000256" key="1">
    <source>
        <dbReference type="SAM" id="MobiDB-lite"/>
    </source>
</evidence>
<dbReference type="OrthoDB" id="18116at2759"/>
<dbReference type="EMBL" id="BDIP01000027">
    <property type="protein sequence ID" value="GIQ79602.1"/>
    <property type="molecule type" value="Genomic_DNA"/>
</dbReference>
<feature type="compositionally biased region" description="Basic and acidic residues" evidence="1">
    <location>
        <begin position="1033"/>
        <end position="1050"/>
    </location>
</feature>
<proteinExistence type="predicted"/>